<dbReference type="SUPFAM" id="SSF51735">
    <property type="entry name" value="NAD(P)-binding Rossmann-fold domains"/>
    <property type="match status" value="1"/>
</dbReference>
<gene>
    <name evidence="7" type="ORF">GGQ87_000062</name>
</gene>
<evidence type="ECO:0000256" key="5">
    <source>
        <dbReference type="RuleBase" id="RU000363"/>
    </source>
</evidence>
<dbReference type="PROSITE" id="PS00061">
    <property type="entry name" value="ADH_SHORT"/>
    <property type="match status" value="1"/>
</dbReference>
<sequence length="325" mass="34000">MSIDLSGRVAIVTGAGGGLGRSHALALARYGARVVVNDMSAAGADAVATEIRAEGGEAIAWICSVTDREAVQAMVTDAVDRWGSIDIVVNNAGILRDRTFAKMDLDDFAAVIDVHLMGSVNVTKAAWPYMREQAYGRVIFTTSSSGLYGNFGQSNYSAAKMALVGLMQTLALEGEKSGIRVNCLAPSAATQMTEGLYSDEALRGLGSDLVSPGVVALSAEDAPTRTILLAGAGAFEQAHVTMTRGVYVGAAPDAAEQVQASWAEISNRSAEQVPASGAAQYNHEVQHPGRIGRGRCCARRGGLKRRGARLLLHGSSSSILFDKVL</sequence>
<dbReference type="RefSeq" id="WP_168044746.1">
    <property type="nucleotide sequence ID" value="NZ_JAATJM010000001.1"/>
</dbReference>
<feature type="domain" description="Ketoreductase" evidence="6">
    <location>
        <begin position="8"/>
        <end position="187"/>
    </location>
</feature>
<dbReference type="EMBL" id="JAATJM010000001">
    <property type="protein sequence ID" value="NJC39804.1"/>
    <property type="molecule type" value="Genomic_DNA"/>
</dbReference>
<evidence type="ECO:0000256" key="4">
    <source>
        <dbReference type="ARBA" id="ARBA00069939"/>
    </source>
</evidence>
<keyword evidence="8" id="KW-1185">Reference proteome</keyword>
<dbReference type="EC" id="1.1.1.175" evidence="3"/>
<comment type="similarity">
    <text evidence="1 5">Belongs to the short-chain dehydrogenases/reductases (SDR) family.</text>
</comment>
<organism evidence="7 8">
    <name type="scientific">Brevundimonas alba</name>
    <dbReference type="NCBI Taxonomy" id="74314"/>
    <lineage>
        <taxon>Bacteria</taxon>
        <taxon>Pseudomonadati</taxon>
        <taxon>Pseudomonadota</taxon>
        <taxon>Alphaproteobacteria</taxon>
        <taxon>Caulobacterales</taxon>
        <taxon>Caulobacteraceae</taxon>
        <taxon>Brevundimonas</taxon>
    </lineage>
</organism>
<dbReference type="PRINTS" id="PR00080">
    <property type="entry name" value="SDRFAMILY"/>
</dbReference>
<dbReference type="AlphaFoldDB" id="A0A7X5YJH4"/>
<evidence type="ECO:0000256" key="1">
    <source>
        <dbReference type="ARBA" id="ARBA00006484"/>
    </source>
</evidence>
<dbReference type="InterPro" id="IPR002347">
    <property type="entry name" value="SDR_fam"/>
</dbReference>
<dbReference type="Gene3D" id="3.40.50.720">
    <property type="entry name" value="NAD(P)-binding Rossmann-like Domain"/>
    <property type="match status" value="1"/>
</dbReference>
<dbReference type="InterPro" id="IPR057326">
    <property type="entry name" value="KR_dom"/>
</dbReference>
<dbReference type="InterPro" id="IPR051687">
    <property type="entry name" value="Peroxisomal_Beta-Oxidation"/>
</dbReference>
<dbReference type="Proteomes" id="UP000587415">
    <property type="component" value="Unassembled WGS sequence"/>
</dbReference>
<dbReference type="GO" id="GO:0047838">
    <property type="term" value="F:D-xylose 1-dehydrogenase (NAD+) activity"/>
    <property type="evidence" value="ECO:0007669"/>
    <property type="project" value="UniProtKB-EC"/>
</dbReference>
<accession>A0A7X5YJH4</accession>
<dbReference type="PANTHER" id="PTHR45024:SF2">
    <property type="entry name" value="SCP2 DOMAIN-CONTAINING PROTEIN"/>
    <property type="match status" value="1"/>
</dbReference>
<evidence type="ECO:0000259" key="6">
    <source>
        <dbReference type="SMART" id="SM00822"/>
    </source>
</evidence>
<evidence type="ECO:0000256" key="2">
    <source>
        <dbReference type="ARBA" id="ARBA00023002"/>
    </source>
</evidence>
<dbReference type="PANTHER" id="PTHR45024">
    <property type="entry name" value="DEHYDROGENASES, SHORT CHAIN"/>
    <property type="match status" value="1"/>
</dbReference>
<name>A0A7X5YJH4_9CAUL</name>
<keyword evidence="2" id="KW-0560">Oxidoreductase</keyword>
<evidence type="ECO:0000313" key="7">
    <source>
        <dbReference type="EMBL" id="NJC39804.1"/>
    </source>
</evidence>
<protein>
    <recommendedName>
        <fullName evidence="4">D-xylose 1-dehydrogenase</fullName>
        <ecNumber evidence="3">1.1.1.175</ecNumber>
    </recommendedName>
</protein>
<evidence type="ECO:0000313" key="8">
    <source>
        <dbReference type="Proteomes" id="UP000587415"/>
    </source>
</evidence>
<dbReference type="Pfam" id="PF00106">
    <property type="entry name" value="adh_short"/>
    <property type="match status" value="1"/>
</dbReference>
<proteinExistence type="inferred from homology"/>
<dbReference type="InterPro" id="IPR036291">
    <property type="entry name" value="NAD(P)-bd_dom_sf"/>
</dbReference>
<reference evidence="7 8" key="1">
    <citation type="submission" date="2020-03" db="EMBL/GenBank/DDBJ databases">
        <title>Genomic Encyclopedia of Type Strains, Phase IV (KMG-IV): sequencing the most valuable type-strain genomes for metagenomic binning, comparative biology and taxonomic classification.</title>
        <authorList>
            <person name="Goeker M."/>
        </authorList>
    </citation>
    <scope>NUCLEOTIDE SEQUENCE [LARGE SCALE GENOMIC DNA]</scope>
    <source>
        <strain evidence="7 8">DSM 4736</strain>
    </source>
</reference>
<dbReference type="SMART" id="SM00822">
    <property type="entry name" value="PKS_KR"/>
    <property type="match status" value="1"/>
</dbReference>
<dbReference type="FunFam" id="3.40.50.720:FF:000084">
    <property type="entry name" value="Short-chain dehydrogenase reductase"/>
    <property type="match status" value="1"/>
</dbReference>
<comment type="caution">
    <text evidence="7">The sequence shown here is derived from an EMBL/GenBank/DDBJ whole genome shotgun (WGS) entry which is preliminary data.</text>
</comment>
<dbReference type="PRINTS" id="PR00081">
    <property type="entry name" value="GDHRDH"/>
</dbReference>
<dbReference type="InterPro" id="IPR020904">
    <property type="entry name" value="Sc_DH/Rdtase_CS"/>
</dbReference>
<evidence type="ECO:0000256" key="3">
    <source>
        <dbReference type="ARBA" id="ARBA00066641"/>
    </source>
</evidence>